<evidence type="ECO:0000256" key="1">
    <source>
        <dbReference type="SAM" id="MobiDB-lite"/>
    </source>
</evidence>
<keyword evidence="3" id="KW-1185">Reference proteome</keyword>
<feature type="region of interest" description="Disordered" evidence="1">
    <location>
        <begin position="84"/>
        <end position="129"/>
    </location>
</feature>
<organism evidence="2 3">
    <name type="scientific">Leersia perrieri</name>
    <dbReference type="NCBI Taxonomy" id="77586"/>
    <lineage>
        <taxon>Eukaryota</taxon>
        <taxon>Viridiplantae</taxon>
        <taxon>Streptophyta</taxon>
        <taxon>Embryophyta</taxon>
        <taxon>Tracheophyta</taxon>
        <taxon>Spermatophyta</taxon>
        <taxon>Magnoliopsida</taxon>
        <taxon>Liliopsida</taxon>
        <taxon>Poales</taxon>
        <taxon>Poaceae</taxon>
        <taxon>BOP clade</taxon>
        <taxon>Oryzoideae</taxon>
        <taxon>Oryzeae</taxon>
        <taxon>Oryzinae</taxon>
        <taxon>Leersia</taxon>
    </lineage>
</organism>
<dbReference type="Gramene" id="LPERR07G13010.1">
    <property type="protein sequence ID" value="LPERR07G13010.1"/>
    <property type="gene ID" value="LPERR07G13010"/>
</dbReference>
<accession>A0A0D9WZ74</accession>
<reference evidence="2" key="3">
    <citation type="submission" date="2015-04" db="UniProtKB">
        <authorList>
            <consortium name="EnsemblPlants"/>
        </authorList>
    </citation>
    <scope>IDENTIFICATION</scope>
</reference>
<dbReference type="HOGENOM" id="CLU_1951905_0_0_1"/>
<dbReference type="Proteomes" id="UP000032180">
    <property type="component" value="Chromosome 7"/>
</dbReference>
<feature type="region of interest" description="Disordered" evidence="1">
    <location>
        <begin position="1"/>
        <end position="59"/>
    </location>
</feature>
<dbReference type="EnsemblPlants" id="LPERR07G13010.1">
    <property type="protein sequence ID" value="LPERR07G13010.1"/>
    <property type="gene ID" value="LPERR07G13010"/>
</dbReference>
<evidence type="ECO:0000313" key="2">
    <source>
        <dbReference type="EnsemblPlants" id="LPERR07G13010.1"/>
    </source>
</evidence>
<reference evidence="3" key="2">
    <citation type="submission" date="2013-12" db="EMBL/GenBank/DDBJ databases">
        <authorList>
            <person name="Yu Y."/>
            <person name="Lee S."/>
            <person name="de Baynast K."/>
            <person name="Wissotski M."/>
            <person name="Liu L."/>
            <person name="Talag J."/>
            <person name="Goicoechea J."/>
            <person name="Angelova A."/>
            <person name="Jetty R."/>
            <person name="Kudrna D."/>
            <person name="Golser W."/>
            <person name="Rivera L."/>
            <person name="Zhang J."/>
            <person name="Wing R."/>
        </authorList>
    </citation>
    <scope>NUCLEOTIDE SEQUENCE</scope>
</reference>
<dbReference type="AlphaFoldDB" id="A0A0D9WZ74"/>
<sequence>MIYSIADPQGCSLGGCPGEEAPMALKVDTPVSPPRPPSTNPRRLAAAPHLKTSSPSSRHSLYLALDLQPPSLPLRPSPRCFTVRRRCTMRPPPPPPPAGQQYSSPEIPLEIDDELTGGRQGLAGGDDEV</sequence>
<protein>
    <submittedName>
        <fullName evidence="2">Uncharacterized protein</fullName>
    </submittedName>
</protein>
<evidence type="ECO:0000313" key="3">
    <source>
        <dbReference type="Proteomes" id="UP000032180"/>
    </source>
</evidence>
<feature type="compositionally biased region" description="Gly residues" evidence="1">
    <location>
        <begin position="118"/>
        <end position="129"/>
    </location>
</feature>
<proteinExistence type="predicted"/>
<name>A0A0D9WZ74_9ORYZ</name>
<reference evidence="2 3" key="1">
    <citation type="submission" date="2012-08" db="EMBL/GenBank/DDBJ databases">
        <title>Oryza genome evolution.</title>
        <authorList>
            <person name="Wing R.A."/>
        </authorList>
    </citation>
    <scope>NUCLEOTIDE SEQUENCE</scope>
</reference>